<protein>
    <recommendedName>
        <fullName evidence="4">Cadherin domain-containing protein</fullName>
    </recommendedName>
</protein>
<feature type="non-terminal residue" evidence="5">
    <location>
        <position position="1"/>
    </location>
</feature>
<gene>
    <name evidence="5" type="ORF">AUP44_26990</name>
</gene>
<proteinExistence type="predicted"/>
<dbReference type="PANTHER" id="PTHR24026">
    <property type="entry name" value="FAT ATYPICAL CADHERIN-RELATED"/>
    <property type="match status" value="1"/>
</dbReference>
<feature type="non-terminal residue" evidence="5">
    <location>
        <position position="1839"/>
    </location>
</feature>
<dbReference type="EMBL" id="LPZR01000122">
    <property type="protein sequence ID" value="KYO53223.1"/>
    <property type="molecule type" value="Genomic_DNA"/>
</dbReference>
<reference evidence="5 6" key="1">
    <citation type="submission" date="2015-12" db="EMBL/GenBank/DDBJ databases">
        <title>Genome sequence of Tistrella mobilis MCCC 1A02139.</title>
        <authorList>
            <person name="Lu L."/>
            <person name="Lai Q."/>
            <person name="Shao Z."/>
            <person name="Qian P."/>
        </authorList>
    </citation>
    <scope>NUCLEOTIDE SEQUENCE [LARGE SCALE GENOMIC DNA]</scope>
    <source>
        <strain evidence="5 6">MCCC 1A02139</strain>
    </source>
</reference>
<dbReference type="PRINTS" id="PR00205">
    <property type="entry name" value="CADHERIN"/>
</dbReference>
<comment type="caution">
    <text evidence="5">The sequence shown here is derived from an EMBL/GenBank/DDBJ whole genome shotgun (WGS) entry which is preliminary data.</text>
</comment>
<dbReference type="SMART" id="SM00112">
    <property type="entry name" value="CA"/>
    <property type="match status" value="19"/>
</dbReference>
<dbReference type="GO" id="GO:0005509">
    <property type="term" value="F:calcium ion binding"/>
    <property type="evidence" value="ECO:0007669"/>
    <property type="project" value="InterPro"/>
</dbReference>
<feature type="domain" description="Cadherin" evidence="4">
    <location>
        <begin position="1436"/>
        <end position="1536"/>
    </location>
</feature>
<organism evidence="5 6">
    <name type="scientific">Tistrella mobilis</name>
    <dbReference type="NCBI Taxonomy" id="171437"/>
    <lineage>
        <taxon>Bacteria</taxon>
        <taxon>Pseudomonadati</taxon>
        <taxon>Pseudomonadota</taxon>
        <taxon>Alphaproteobacteria</taxon>
        <taxon>Geminicoccales</taxon>
        <taxon>Geminicoccaceae</taxon>
        <taxon>Tistrella</taxon>
    </lineage>
</organism>
<name>A0A161Q4L3_9PROT</name>
<dbReference type="InterPro" id="IPR015919">
    <property type="entry name" value="Cadherin-like_sf"/>
</dbReference>
<keyword evidence="2" id="KW-1133">Transmembrane helix</keyword>
<feature type="domain" description="Cadherin" evidence="4">
    <location>
        <begin position="679"/>
        <end position="776"/>
    </location>
</feature>
<accession>A0A161Q4L3</accession>
<feature type="domain" description="Cadherin" evidence="4">
    <location>
        <begin position="1547"/>
        <end position="1633"/>
    </location>
</feature>
<feature type="domain" description="Cadherin" evidence="4">
    <location>
        <begin position="1072"/>
        <end position="1155"/>
    </location>
</feature>
<feature type="domain" description="Cadherin" evidence="4">
    <location>
        <begin position="1728"/>
        <end position="1823"/>
    </location>
</feature>
<keyword evidence="1" id="KW-0812">Transmembrane</keyword>
<feature type="domain" description="Cadherin" evidence="4">
    <location>
        <begin position="297"/>
        <end position="397"/>
    </location>
</feature>
<dbReference type="GO" id="GO:0005886">
    <property type="term" value="C:plasma membrane"/>
    <property type="evidence" value="ECO:0007669"/>
    <property type="project" value="UniProtKB-SubCell"/>
</dbReference>
<feature type="domain" description="Cadherin" evidence="4">
    <location>
        <begin position="786"/>
        <end position="870"/>
    </location>
</feature>
<feature type="domain" description="Cadherin" evidence="4">
    <location>
        <begin position="1338"/>
        <end position="1439"/>
    </location>
</feature>
<dbReference type="PROSITE" id="PS50268">
    <property type="entry name" value="CADHERIN_2"/>
    <property type="match status" value="14"/>
</dbReference>
<evidence type="ECO:0000256" key="2">
    <source>
        <dbReference type="ARBA" id="ARBA00022989"/>
    </source>
</evidence>
<dbReference type="GO" id="GO:0007156">
    <property type="term" value="P:homophilic cell adhesion via plasma membrane adhesion molecules"/>
    <property type="evidence" value="ECO:0007669"/>
    <property type="project" value="InterPro"/>
</dbReference>
<feature type="domain" description="Cadherin" evidence="4">
    <location>
        <begin position="581"/>
        <end position="682"/>
    </location>
</feature>
<evidence type="ECO:0000313" key="6">
    <source>
        <dbReference type="Proteomes" id="UP000075787"/>
    </source>
</evidence>
<dbReference type="Proteomes" id="UP000075787">
    <property type="component" value="Unassembled WGS sequence"/>
</dbReference>
<evidence type="ECO:0000313" key="5">
    <source>
        <dbReference type="EMBL" id="KYO53223.1"/>
    </source>
</evidence>
<dbReference type="InterPro" id="IPR006644">
    <property type="entry name" value="Cadg"/>
</dbReference>
<dbReference type="InterPro" id="IPR002126">
    <property type="entry name" value="Cadherin-like_dom"/>
</dbReference>
<feature type="domain" description="Cadherin" evidence="4">
    <location>
        <begin position="457"/>
        <end position="584"/>
    </location>
</feature>
<feature type="domain" description="Cadherin" evidence="4">
    <location>
        <begin position="974"/>
        <end position="1061"/>
    </location>
</feature>
<sequence>ITVTDVNEAPAQPVLTGSTVAENAAGAVIGTVTGSDPDAGDTLTFTVDDDRFEIVDGSLKLKDGIALDYETEPSVDLVITATDADGLTATRTVTITVVDDGIVAPTPVLDGGIVAENAAGAIIGSLPDIGDGSYAVDDARFEIVERDGVQLLKLKDGISLDHEAEAEVVVRLTATGGDGGTAEGDVTIRVTDVNEAPAQPVLDAATVAENAAGATIGRVTATDPDDPAVSFGQKTFTVDDARFEIVGGVLKLKDGVSLDHEAAASIDLVLTVTDGGGLTASRTVTITVSDVNEAPAAPSLSGTTVAENAAGAAVGVVTCTDPDGDALTYTVDDTRFEIVDVDGAQTLKLKDGIALDHEGEPEVTVVITARDPGGLSTPMIVTLTVGDVNEAPAAPVLSGTVLPENTAGAVVGTVTGSDPDAGDSVTFTVDDARFEIVDGQLKLKDGVSVDFETEASIDLVITATDGDGLTATRAVTITVVDDAVTPVPPVLTGGSVAENAAGAVAGTLPDPAGGSFSVDDARFEIVDLDGTWTLKLKDGVALDHEAAASVTLTLTSTGSDGGTLTSTVVITVGDVNEAPAQPVLDAATVAENAAGATIGRVTASDPDDPSVSFGQKTFSVDDARFEIVGGVLKLKDGVSLDHEAGASIDLVLTVTDGGGLTASRTVTITVTDVNEAPAQPVLSGATVAENAAGAVIGTVTGSDPDAGDTLTFSVDDSRFEIVDGTLKLKDGIALDHEVEASVQLTITATDAAGLAASRSVTITVGDVNEAPTAPALDGNSVVENLPGAVIGVVSAGDPDAGDTLTYTVDDARFEIVGDVLKLKAGVSLDFETEPSVDLVITATDAGGLTTSTTVQVTVIDDGVTAPLPVLSGGVVAENAAGALIGTLPGGAGVSYTVDDARFEIIDRDGVPTLKLKDGVSVDHEAEASITLRITSQVSEGDTATAEVLIRVTDVNEAPAAPTVGGSSLPENTAGAVVGRVSAVDPDDAATSAGQLTYTVDDARFEIVSGVLKLKDGITLDHEAEPSVDLVLTVTDGGGLTASRTVTITVTDVNEAPAQPVVSGTTVTENVAGAVVGTVSGTDPDAGDTLTFTVDDARFEIVSGVLKLKDGVSLDHETTAELTLVVTATDAGGLTASRLVTVAVADVNEAPAAPTLDGSVVPEGVAGAGIGAVTATDPDDDALTYTVDDARFEIVDGVLKLKDGISLDAETEASVDLVITATDPDGLSASATVTITVLDDGVTPTVPVLTGRTVAENLAGGVIGTLPDPNGGSFSVDDARFEIVDLDGTWTLKLKDGVALDHEAAASIRLVITSTAVDDTTLSSTVTITVSDVNEVPGAPALDAATVAENAAGAVIGRVTASDPDSGSTANGRLTYTVDDARFEIVGGVLKLKDGVSLDHEAAATVDLVLTVTDGGGLTASRTVTITVSDVNEAPAAPSVSGTGVAENAPGAVVGAVTCTDPDGDALTYTVDDSRFEIVDIDGVQTLKLKDGIALDHESDPTVTLVVTARDPGGLATAMIVTLAVGDVNEAPTVPVVTGDAVQGGSEGAIVGRVSASDPDDPLTANGRLTYTVDDARFEIVGGVLKLKDGVVISAADEASVSLVITVTDGGGLSASTTVDLTVRPDTTPPVPVIADGRVPENAPGAVVGVIGFLEDVDPGVDVTVSVDDARFEVVTQDGSFVLKLKDGVALDHEAADRVTLLLTTTTIEGTRSSVVTIAVGDVNEAPSAPVLSETVVPEDAQVIGRVTATDPDAAETLTFSVNDPRFEIVGGELRLVAGETLDHEGEPFVDLVITVTDKGGLTASTAVRLTVTDAPEAPTTPVLEGGDIPENEPGVAIGT</sequence>
<feature type="region of interest" description="Disordered" evidence="3">
    <location>
        <begin position="1816"/>
        <end position="1839"/>
    </location>
</feature>
<dbReference type="CDD" id="cd11304">
    <property type="entry name" value="Cadherin_repeat"/>
    <property type="match status" value="15"/>
</dbReference>
<evidence type="ECO:0000256" key="1">
    <source>
        <dbReference type="ARBA" id="ARBA00022692"/>
    </source>
</evidence>
<dbReference type="PANTHER" id="PTHR24026:SF126">
    <property type="entry name" value="PROTOCADHERIN FAT 4"/>
    <property type="match status" value="1"/>
</dbReference>
<feature type="domain" description="Cadherin" evidence="4">
    <location>
        <begin position="199"/>
        <end position="300"/>
    </location>
</feature>
<dbReference type="SMART" id="SM00736">
    <property type="entry name" value="CADG"/>
    <property type="match status" value="6"/>
</dbReference>
<evidence type="ECO:0000259" key="4">
    <source>
        <dbReference type="PROSITE" id="PS50268"/>
    </source>
</evidence>
<feature type="domain" description="Cadherin" evidence="4">
    <location>
        <begin position="1"/>
        <end position="109"/>
    </location>
</feature>
<evidence type="ECO:0000256" key="3">
    <source>
        <dbReference type="SAM" id="MobiDB-lite"/>
    </source>
</evidence>
<dbReference type="Gene3D" id="2.60.40.60">
    <property type="entry name" value="Cadherins"/>
    <property type="match status" value="14"/>
</dbReference>
<keyword evidence="2" id="KW-0472">Membrane</keyword>
<dbReference type="SUPFAM" id="SSF49313">
    <property type="entry name" value="Cadherin-like"/>
    <property type="match status" value="14"/>
</dbReference>
<feature type="domain" description="Cadherin" evidence="4">
    <location>
        <begin position="1204"/>
        <end position="1341"/>
    </location>
</feature>